<feature type="region of interest" description="Disordered" evidence="1">
    <location>
        <begin position="14"/>
        <end position="150"/>
    </location>
</feature>
<evidence type="ECO:0000313" key="2">
    <source>
        <dbReference type="EMBL" id="VDN37514.1"/>
    </source>
</evidence>
<dbReference type="AlphaFoldDB" id="A0A183EJG7"/>
<feature type="compositionally biased region" description="Basic residues" evidence="1">
    <location>
        <begin position="118"/>
        <end position="127"/>
    </location>
</feature>
<feature type="compositionally biased region" description="Polar residues" evidence="1">
    <location>
        <begin position="166"/>
        <end position="185"/>
    </location>
</feature>
<evidence type="ECO:0000313" key="4">
    <source>
        <dbReference type="WBParaSite" id="GPUH_0002113301-mRNA-1"/>
    </source>
</evidence>
<dbReference type="EMBL" id="UYRT01091851">
    <property type="protein sequence ID" value="VDN37514.1"/>
    <property type="molecule type" value="Genomic_DNA"/>
</dbReference>
<sequence>MDEVYKALDVNLEEPLKTEEQMEPPRPYTIQQRPRMLNLPGFSQPTTMNGGDSLEPYNCTLSPELGEKKKKKVKTANKGQKEKKLPKKKVSGRTDSHHAMRTKDWLDTEEAKEAAAKALKKTHKSPAKRSDVESRESRKRGKVKMVDEPIDKDVYEAAPGICTPSNPNLHFGSGSSNGALTPQDTAQHKTKMHERTSKLKLSSYKILGETEDLKLVRYFAVSC</sequence>
<evidence type="ECO:0000313" key="3">
    <source>
        <dbReference type="Proteomes" id="UP000271098"/>
    </source>
</evidence>
<reference evidence="4" key="1">
    <citation type="submission" date="2016-06" db="UniProtKB">
        <authorList>
            <consortium name="WormBaseParasite"/>
        </authorList>
    </citation>
    <scope>IDENTIFICATION</scope>
</reference>
<proteinExistence type="predicted"/>
<evidence type="ECO:0000256" key="1">
    <source>
        <dbReference type="SAM" id="MobiDB-lite"/>
    </source>
</evidence>
<feature type="region of interest" description="Disordered" evidence="1">
    <location>
        <begin position="166"/>
        <end position="196"/>
    </location>
</feature>
<dbReference type="WBParaSite" id="GPUH_0002113301-mRNA-1">
    <property type="protein sequence ID" value="GPUH_0002113301-mRNA-1"/>
    <property type="gene ID" value="GPUH_0002113301"/>
</dbReference>
<protein>
    <submittedName>
        <fullName evidence="4">BLVR domain-containing protein</fullName>
    </submittedName>
</protein>
<dbReference type="OrthoDB" id="5861426at2759"/>
<keyword evidence="3" id="KW-1185">Reference proteome</keyword>
<accession>A0A183EJG7</accession>
<feature type="compositionally biased region" description="Basic and acidic residues" evidence="1">
    <location>
        <begin position="92"/>
        <end position="115"/>
    </location>
</feature>
<feature type="compositionally biased region" description="Polar residues" evidence="1">
    <location>
        <begin position="41"/>
        <end position="50"/>
    </location>
</feature>
<gene>
    <name evidence="2" type="ORF">GPUH_LOCUS21108</name>
</gene>
<organism evidence="4">
    <name type="scientific">Gongylonema pulchrum</name>
    <dbReference type="NCBI Taxonomy" id="637853"/>
    <lineage>
        <taxon>Eukaryota</taxon>
        <taxon>Metazoa</taxon>
        <taxon>Ecdysozoa</taxon>
        <taxon>Nematoda</taxon>
        <taxon>Chromadorea</taxon>
        <taxon>Rhabditida</taxon>
        <taxon>Spirurina</taxon>
        <taxon>Spiruromorpha</taxon>
        <taxon>Spiruroidea</taxon>
        <taxon>Gongylonematidae</taxon>
        <taxon>Gongylonema</taxon>
    </lineage>
</organism>
<dbReference type="Proteomes" id="UP000271098">
    <property type="component" value="Unassembled WGS sequence"/>
</dbReference>
<reference evidence="2 3" key="2">
    <citation type="submission" date="2018-11" db="EMBL/GenBank/DDBJ databases">
        <authorList>
            <consortium name="Pathogen Informatics"/>
        </authorList>
    </citation>
    <scope>NUCLEOTIDE SEQUENCE [LARGE SCALE GENOMIC DNA]</scope>
</reference>
<name>A0A183EJG7_9BILA</name>